<gene>
    <name evidence="1" type="ORF">AU210_015552</name>
</gene>
<dbReference type="Proteomes" id="UP000219602">
    <property type="component" value="Chromosome RC"/>
</dbReference>
<evidence type="ECO:0000313" key="1">
    <source>
        <dbReference type="EMBL" id="PCD21749.1"/>
    </source>
</evidence>
<accession>A0A2H3G9D9</accession>
<reference evidence="1 2" key="2">
    <citation type="journal article" date="2017" name="Sci. Rep.">
        <title>A mobile pathogenicity chromosome in Fusarium oxysporum for infection of multiple cucurbit species.</title>
        <authorList>
            <person name="van Dam P."/>
            <person name="Fokkens L."/>
            <person name="Ayukawa Y."/>
            <person name="van der Gragt M."/>
            <person name="Ter Horst A."/>
            <person name="Brankovics B."/>
            <person name="Houterman P.M."/>
            <person name="Arie T."/>
            <person name="Rep M."/>
        </authorList>
    </citation>
    <scope>NUCLEOTIDE SEQUENCE [LARGE SCALE GENOMIC DNA]</scope>
    <source>
        <strain evidence="1 2">Forc016</strain>
    </source>
</reference>
<dbReference type="EMBL" id="MABQ02000012">
    <property type="protein sequence ID" value="PCD21749.1"/>
    <property type="molecule type" value="Genomic_DNA"/>
</dbReference>
<proteinExistence type="predicted"/>
<reference evidence="1 2" key="1">
    <citation type="journal article" date="2016" name="Environ. Microbiol.">
        <title>Effector profiles distinguish formae speciales of Fusarium oxysporum.</title>
        <authorList>
            <person name="van Dam P."/>
            <person name="Fokkens L."/>
            <person name="Schmidt S.M."/>
            <person name="Linmans J.H."/>
            <person name="Kistler H.C."/>
            <person name="Ma L.J."/>
            <person name="Rep M."/>
        </authorList>
    </citation>
    <scope>NUCLEOTIDE SEQUENCE [LARGE SCALE GENOMIC DNA]</scope>
    <source>
        <strain evidence="1 2">Forc016</strain>
    </source>
</reference>
<comment type="caution">
    <text evidence="1">The sequence shown here is derived from an EMBL/GenBank/DDBJ whole genome shotgun (WGS) entry which is preliminary data.</text>
</comment>
<sequence length="623" mass="70728">MQCLDIPVPCCVQKLIFEPPLCLPNLQDLKVVNLIRKFGDEFGRRRDEIDQACSLASGPSDVVILLERPHESQTYHGAFGEFVKRCKTLKSVDELIKFSSKGARSIHTVTVLDAFSFKPQDSTPIPSERCHQLIEEILKLKKPKVVLCCWNQPCDQPFVAQFKSHGVGTWPFRHEVDIEGFSTIAMRSFHPAAAVCYDESRKACCRMLLICHFILAFAQLAGSAVVPEWMETVCENSSTEYLESRRNGSRTLVDLRRTHVILGNLWKIMGVEREPTTYRYPVSEGRFAEHQRQQVNALLRQLLASNYNKGAQDITKLCLLWKDYKYYEPSRRQDILSRLIELGSQQGSYQSQGAVSTFPSTRKSYYVGFADDEDDDDLEEQLASLNIRENASSVDDELVTLARLQRRLSHQKDHLQRIENAAAEVLSHIQLSIKLQITIFSHDRADLSKIIAELAKDMYRYLEEVTALIMATPAVLAGEEGLVHHEEQPRRSLVQRPDARSIMDSVILDVEILSNRAFCCIILCSGLIAKGRILFSPSQNSNDDVMDTIFDVPNSLEDMSAGIKSTLDTLLILREQLDNPNQLLKRENHVKLPYEDKGRGALYKQIRERASLQRPSTDLLSTS</sequence>
<evidence type="ECO:0000313" key="2">
    <source>
        <dbReference type="Proteomes" id="UP000219602"/>
    </source>
</evidence>
<dbReference type="AlphaFoldDB" id="A0A2H3G9D9"/>
<protein>
    <submittedName>
        <fullName evidence="1">Uncharacterized protein</fullName>
    </submittedName>
</protein>
<name>A0A2H3G9D9_FUSOX</name>
<organism evidence="1 2">
    <name type="scientific">Fusarium oxysporum f. sp. radicis-cucumerinum</name>
    <dbReference type="NCBI Taxonomy" id="327505"/>
    <lineage>
        <taxon>Eukaryota</taxon>
        <taxon>Fungi</taxon>
        <taxon>Dikarya</taxon>
        <taxon>Ascomycota</taxon>
        <taxon>Pezizomycotina</taxon>
        <taxon>Sordariomycetes</taxon>
        <taxon>Hypocreomycetidae</taxon>
        <taxon>Hypocreales</taxon>
        <taxon>Nectriaceae</taxon>
        <taxon>Fusarium</taxon>
        <taxon>Fusarium oxysporum species complex</taxon>
    </lineage>
</organism>